<dbReference type="Gene3D" id="2.160.20.20">
    <property type="match status" value="1"/>
</dbReference>
<dbReference type="SUPFAM" id="SSF103515">
    <property type="entry name" value="Autotransporter"/>
    <property type="match status" value="1"/>
</dbReference>
<gene>
    <name evidence="1" type="ORF">NCTC12905_01535</name>
</gene>
<proteinExistence type="predicted"/>
<dbReference type="InterPro" id="IPR011050">
    <property type="entry name" value="Pectin_lyase_fold/virulence"/>
</dbReference>
<dbReference type="OrthoDB" id="7922675at2"/>
<sequence length="491" mass="54935">MDENSHVKIIANASTLVGGVRVEKSSIAALQLINGSQWILSRPRYEELQYLTSSHSQLKDYTSISSLDLVDSSLVFEELKSKKADVYQTLFVGKGSGKVYRAQGKTHLYLNTYLDKEGALQDQKTDRLLIYGDVSSETIVHVRSVLRSSGEYMEEHGNSKGISLIQVYGKAEEDSFQLNGGYITPHGSPYQYRLYAYGPGSHLGEANSAQRLVEGQEEFWDFRLASEFVLFSSFDYTDLLLVPDFTWFDDPSPPVSDFRVTTGVGDSIIEPKVLWRSSSAHPLSVAPCAPFSEAVRLVIPDNGARKKRLTASLTVAESGVFMPKVIFAFEPSSHFKKKVRAVVSQVPTYLFLPNSLLHAGVMDLNNQNKQLEVLRTVSRQLLKNDKNSVLFLNGYAGNYHYTSNLSALEYGHGGDLDYHAIEASILLRTIESEYSATSFGIMGIYGKISLQPRNIEQSQESTFDKWTVTAYSSMQHERGFYINGLFSYWSL</sequence>
<organism evidence="1 2">
    <name type="scientific">Bartonella vinsonii</name>
    <name type="common">Rochalimaea vinsonii</name>
    <dbReference type="NCBI Taxonomy" id="33047"/>
    <lineage>
        <taxon>Bacteria</taxon>
        <taxon>Pseudomonadati</taxon>
        <taxon>Pseudomonadota</taxon>
        <taxon>Alphaproteobacteria</taxon>
        <taxon>Hyphomicrobiales</taxon>
        <taxon>Bartonellaceae</taxon>
        <taxon>Bartonella</taxon>
    </lineage>
</organism>
<name>A0A3S5C0U0_BARVI</name>
<dbReference type="Proteomes" id="UP000274201">
    <property type="component" value="Chromosome"/>
</dbReference>
<reference evidence="1 2" key="1">
    <citation type="submission" date="2018-12" db="EMBL/GenBank/DDBJ databases">
        <authorList>
            <consortium name="Pathogen Informatics"/>
        </authorList>
    </citation>
    <scope>NUCLEOTIDE SEQUENCE [LARGE SCALE GENOMIC DNA]</scope>
    <source>
        <strain evidence="1 2">NCTC12905</strain>
    </source>
</reference>
<protein>
    <submittedName>
        <fullName evidence="1">Type V secretory pathway, adhesin AidA</fullName>
    </submittedName>
</protein>
<dbReference type="EMBL" id="LR134529">
    <property type="protein sequence ID" value="VEJ45857.1"/>
    <property type="molecule type" value="Genomic_DNA"/>
</dbReference>
<evidence type="ECO:0000313" key="2">
    <source>
        <dbReference type="Proteomes" id="UP000274201"/>
    </source>
</evidence>
<dbReference type="Gene3D" id="2.40.128.130">
    <property type="entry name" value="Autotransporter beta-domain"/>
    <property type="match status" value="1"/>
</dbReference>
<dbReference type="InterPro" id="IPR036709">
    <property type="entry name" value="Autotransporte_beta_dom_sf"/>
</dbReference>
<dbReference type="SUPFAM" id="SSF51126">
    <property type="entry name" value="Pectin lyase-like"/>
    <property type="match status" value="1"/>
</dbReference>
<dbReference type="InterPro" id="IPR012332">
    <property type="entry name" value="Autotransporter_pectin_lyase_C"/>
</dbReference>
<dbReference type="AlphaFoldDB" id="A0A3S5C0U0"/>
<accession>A0A3S5C0U0</accession>
<evidence type="ECO:0000313" key="1">
    <source>
        <dbReference type="EMBL" id="VEJ45857.1"/>
    </source>
</evidence>